<dbReference type="NCBIfam" id="TIGR04183">
    <property type="entry name" value="Por_Secre_tail"/>
    <property type="match status" value="1"/>
</dbReference>
<proteinExistence type="predicted"/>
<accession>A0A9D7XNH1</accession>
<dbReference type="AlphaFoldDB" id="A0A9D7XNH1"/>
<comment type="caution">
    <text evidence="2">The sequence shown here is derived from an EMBL/GenBank/DDBJ whole genome shotgun (WGS) entry which is preliminary data.</text>
</comment>
<protein>
    <submittedName>
        <fullName evidence="2">T9SS type A sorting domain-containing protein</fullName>
    </submittedName>
</protein>
<evidence type="ECO:0000313" key="2">
    <source>
        <dbReference type="EMBL" id="MBK9983364.1"/>
    </source>
</evidence>
<evidence type="ECO:0000259" key="1">
    <source>
        <dbReference type="Pfam" id="PF18962"/>
    </source>
</evidence>
<dbReference type="EMBL" id="JADKGY010000019">
    <property type="protein sequence ID" value="MBK9983364.1"/>
    <property type="molecule type" value="Genomic_DNA"/>
</dbReference>
<reference evidence="2 3" key="1">
    <citation type="submission" date="2020-10" db="EMBL/GenBank/DDBJ databases">
        <title>Connecting structure to function with the recovery of over 1000 high-quality activated sludge metagenome-assembled genomes encoding full-length rRNA genes using long-read sequencing.</title>
        <authorList>
            <person name="Singleton C.M."/>
            <person name="Petriglieri F."/>
            <person name="Kristensen J.M."/>
            <person name="Kirkegaard R.H."/>
            <person name="Michaelsen T.Y."/>
            <person name="Andersen M.H."/>
            <person name="Karst S.M."/>
            <person name="Dueholm M.S."/>
            <person name="Nielsen P.H."/>
            <person name="Albertsen M."/>
        </authorList>
    </citation>
    <scope>NUCLEOTIDE SEQUENCE [LARGE SCALE GENOMIC DNA]</scope>
    <source>
        <strain evidence="2">Ribe_18-Q3-R11-54_MAXAC.273</strain>
    </source>
</reference>
<gene>
    <name evidence="2" type="ORF">IPP15_13410</name>
</gene>
<dbReference type="Pfam" id="PF18962">
    <property type="entry name" value="Por_Secre_tail"/>
    <property type="match status" value="1"/>
</dbReference>
<evidence type="ECO:0000313" key="3">
    <source>
        <dbReference type="Proteomes" id="UP000808337"/>
    </source>
</evidence>
<dbReference type="Proteomes" id="UP000808337">
    <property type="component" value="Unassembled WGS sequence"/>
</dbReference>
<sequence>MVFPNPADNAVRIQIDPAFRKENELQLSILNTVGDVVLHINWKTWKELEVDVRNLHDGMYYLNVYGERMNAIKKIVIVH</sequence>
<organism evidence="2 3">
    <name type="scientific">Candidatus Opimibacter skivensis</name>
    <dbReference type="NCBI Taxonomy" id="2982028"/>
    <lineage>
        <taxon>Bacteria</taxon>
        <taxon>Pseudomonadati</taxon>
        <taxon>Bacteroidota</taxon>
        <taxon>Saprospiria</taxon>
        <taxon>Saprospirales</taxon>
        <taxon>Saprospiraceae</taxon>
        <taxon>Candidatus Opimibacter</taxon>
    </lineage>
</organism>
<name>A0A9D7XNH1_9BACT</name>
<feature type="domain" description="Secretion system C-terminal sorting" evidence="1">
    <location>
        <begin position="2"/>
        <end position="77"/>
    </location>
</feature>
<dbReference type="InterPro" id="IPR026444">
    <property type="entry name" value="Secre_tail"/>
</dbReference>